<proteinExistence type="predicted"/>
<dbReference type="Pfam" id="PF04314">
    <property type="entry name" value="PCuAC"/>
    <property type="match status" value="1"/>
</dbReference>
<feature type="region of interest" description="Disordered" evidence="1">
    <location>
        <begin position="149"/>
        <end position="178"/>
    </location>
</feature>
<dbReference type="PROSITE" id="PS51257">
    <property type="entry name" value="PROKAR_LIPOPROTEIN"/>
    <property type="match status" value="1"/>
</dbReference>
<dbReference type="PANTHER" id="PTHR36302">
    <property type="entry name" value="BLR7088 PROTEIN"/>
    <property type="match status" value="1"/>
</dbReference>
<accession>A0A385DCK1</accession>
<dbReference type="Proteomes" id="UP000259636">
    <property type="component" value="Chromosome"/>
</dbReference>
<dbReference type="EMBL" id="CP031742">
    <property type="protein sequence ID" value="AXQ56108.1"/>
    <property type="molecule type" value="Genomic_DNA"/>
</dbReference>
<dbReference type="PANTHER" id="PTHR36302:SF1">
    <property type="entry name" value="COPPER CHAPERONE PCU(A)C"/>
    <property type="match status" value="1"/>
</dbReference>
<reference evidence="3 4" key="1">
    <citation type="submission" date="2018-08" db="EMBL/GenBank/DDBJ databases">
        <authorList>
            <person name="Ferrada E.E."/>
            <person name="Latorre B.A."/>
        </authorList>
    </citation>
    <scope>NUCLEOTIDE SEQUENCE [LARGE SCALE GENOMIC DNA]</scope>
    <source>
        <strain evidence="3 4">VK-A60T</strain>
    </source>
</reference>
<dbReference type="KEGG" id="sky:D0C37_16795"/>
<feature type="signal peptide" evidence="2">
    <location>
        <begin position="1"/>
        <end position="19"/>
    </location>
</feature>
<gene>
    <name evidence="3" type="ORF">D0C37_16795</name>
</gene>
<evidence type="ECO:0000313" key="4">
    <source>
        <dbReference type="Proteomes" id="UP000259636"/>
    </source>
</evidence>
<dbReference type="SUPFAM" id="SSF110087">
    <property type="entry name" value="DR1885-like metal-binding protein"/>
    <property type="match status" value="1"/>
</dbReference>
<evidence type="ECO:0000256" key="1">
    <source>
        <dbReference type="SAM" id="MobiDB-lite"/>
    </source>
</evidence>
<feature type="chain" id="PRO_5038925843" evidence="2">
    <location>
        <begin position="20"/>
        <end position="178"/>
    </location>
</feature>
<dbReference type="InterPro" id="IPR036182">
    <property type="entry name" value="PCuAC_sf"/>
</dbReference>
<organism evidence="3 4">
    <name type="scientific">Streptomyces koyangensis</name>
    <dbReference type="NCBI Taxonomy" id="188770"/>
    <lineage>
        <taxon>Bacteria</taxon>
        <taxon>Bacillati</taxon>
        <taxon>Actinomycetota</taxon>
        <taxon>Actinomycetes</taxon>
        <taxon>Kitasatosporales</taxon>
        <taxon>Streptomycetaceae</taxon>
        <taxon>Streptomyces</taxon>
        <taxon>Streptomyces aurantiacus group</taxon>
    </lineage>
</organism>
<dbReference type="RefSeq" id="WP_117349709.1">
    <property type="nucleotide sequence ID" value="NZ_CP031742.1"/>
</dbReference>
<evidence type="ECO:0000256" key="2">
    <source>
        <dbReference type="SAM" id="SignalP"/>
    </source>
</evidence>
<name>A0A385DCK1_9ACTN</name>
<evidence type="ECO:0000313" key="3">
    <source>
        <dbReference type="EMBL" id="AXQ56108.1"/>
    </source>
</evidence>
<keyword evidence="2" id="KW-0732">Signal</keyword>
<dbReference type="InterPro" id="IPR007410">
    <property type="entry name" value="LpqE-like"/>
</dbReference>
<sequence length="178" mass="18234">MRRRLLGAALALVAAASLAGCSDGGAEASGAPELSVDGAFMPQPVNADMAAGFFTVTNKGGTADQLTSVTSPSAERVTLHSTKDGTMREQDAFEVPANGTLDFSRGGNHLMFEELTGRPAVGDSVEVTLHFSESGGIEVSLPVKEATYNPAKASGPAHGTAQPAQGRTAQEHHGTVRS</sequence>
<dbReference type="GeneID" id="300115831"/>
<feature type="compositionally biased region" description="Basic and acidic residues" evidence="1">
    <location>
        <begin position="169"/>
        <end position="178"/>
    </location>
</feature>
<dbReference type="Gene3D" id="2.60.40.1890">
    <property type="entry name" value="PCu(A)C copper chaperone"/>
    <property type="match status" value="1"/>
</dbReference>
<dbReference type="AlphaFoldDB" id="A0A385DCK1"/>
<dbReference type="InterPro" id="IPR058248">
    <property type="entry name" value="Lxx211020-like"/>
</dbReference>
<protein>
    <submittedName>
        <fullName evidence="3">Copper chaperone PCu(A)C</fullName>
    </submittedName>
</protein>